<keyword evidence="3" id="KW-0808">Transferase</keyword>
<evidence type="ECO:0000259" key="10">
    <source>
        <dbReference type="PROSITE" id="PS50146"/>
    </source>
</evidence>
<protein>
    <submittedName>
        <fullName evidence="11">Diacylglycerol kinase family protein</fullName>
    </submittedName>
</protein>
<dbReference type="Gene3D" id="3.40.50.10330">
    <property type="entry name" value="Probable inorganic polyphosphate/atp-NAD kinase, domain 1"/>
    <property type="match status" value="1"/>
</dbReference>
<keyword evidence="4" id="KW-0547">Nucleotide-binding</keyword>
<reference evidence="12" key="1">
    <citation type="journal article" date="2019" name="Int. J. Syst. Evol. Microbiol.">
        <title>The Global Catalogue of Microorganisms (GCM) 10K type strain sequencing project: providing services to taxonomists for standard genome sequencing and annotation.</title>
        <authorList>
            <consortium name="The Broad Institute Genomics Platform"/>
            <consortium name="The Broad Institute Genome Sequencing Center for Infectious Disease"/>
            <person name="Wu L."/>
            <person name="Ma J."/>
        </authorList>
    </citation>
    <scope>NUCLEOTIDE SEQUENCE [LARGE SCALE GENOMIC DNA]</scope>
    <source>
        <strain evidence="12">CCUG 53252</strain>
    </source>
</reference>
<dbReference type="Pfam" id="PF00781">
    <property type="entry name" value="DAGK_cat"/>
    <property type="match status" value="1"/>
</dbReference>
<evidence type="ECO:0000256" key="1">
    <source>
        <dbReference type="ARBA" id="ARBA00001946"/>
    </source>
</evidence>
<dbReference type="SMART" id="SM00046">
    <property type="entry name" value="DAGKc"/>
    <property type="match status" value="1"/>
</dbReference>
<gene>
    <name evidence="11" type="ORF">ACFORJ_00990</name>
</gene>
<comment type="similarity">
    <text evidence="2">Belongs to the diacylglycerol/lipid kinase family.</text>
</comment>
<dbReference type="Pfam" id="PF19279">
    <property type="entry name" value="YegS_C"/>
    <property type="match status" value="1"/>
</dbReference>
<comment type="caution">
    <text evidence="11">The sequence shown here is derived from an EMBL/GenBank/DDBJ whole genome shotgun (WGS) entry which is preliminary data.</text>
</comment>
<sequence>MNTDGPGAGDAGMTAENETGPAHGPHPETYREGKLDVRRVALISNPKAGKGRTGDKLAKARNRLAELGVDVVHMQGSSPQASRELAAEAVADDAIDVIACCGGDGLVSLVLQEQAMSGKPIGIIPTGTGNDHAREHGIPLDPERAAETIAVGRFRTTDLGLMKGPGFEDHWFGTIAMAGFDSLVTERTNQISWPTGKSRYVAAIAIEFAKFHSLPARLVIERDLVLDENLTMVAIGNTRTYGGGMKVCPTADPTDGMLNVTVLKRLSRRRAAMKFPKIFTGDFLNEEGVSTFRASHISLRMDGVTAFADGDPVGPADFTVECVPGAGCYIVP</sequence>
<keyword evidence="7" id="KW-0594">Phospholipid biosynthesis</keyword>
<evidence type="ECO:0000256" key="4">
    <source>
        <dbReference type="ARBA" id="ARBA00022741"/>
    </source>
</evidence>
<dbReference type="InterPro" id="IPR045540">
    <property type="entry name" value="YegS/DAGK_C"/>
</dbReference>
<feature type="domain" description="DAGKc" evidence="10">
    <location>
        <begin position="35"/>
        <end position="166"/>
    </location>
</feature>
<dbReference type="InterPro" id="IPR016064">
    <property type="entry name" value="NAD/diacylglycerol_kinase_sf"/>
</dbReference>
<name>A0ABV7ZMW5_9CORY</name>
<evidence type="ECO:0000313" key="12">
    <source>
        <dbReference type="Proteomes" id="UP001595751"/>
    </source>
</evidence>
<evidence type="ECO:0000256" key="7">
    <source>
        <dbReference type="ARBA" id="ARBA00023209"/>
    </source>
</evidence>
<keyword evidence="8" id="KW-1208">Phospholipid metabolism</keyword>
<dbReference type="RefSeq" id="WP_241485428.1">
    <property type="nucleotide sequence ID" value="NZ_CP047211.1"/>
</dbReference>
<keyword evidence="7" id="KW-0444">Lipid biosynthesis</keyword>
<feature type="compositionally biased region" description="Gly residues" evidence="9">
    <location>
        <begin position="1"/>
        <end position="10"/>
    </location>
</feature>
<dbReference type="PROSITE" id="PS50146">
    <property type="entry name" value="DAGK"/>
    <property type="match status" value="1"/>
</dbReference>
<keyword evidence="5 11" id="KW-0418">Kinase</keyword>
<dbReference type="PANTHER" id="PTHR12358:SF106">
    <property type="entry name" value="LIPID KINASE YEGS"/>
    <property type="match status" value="1"/>
</dbReference>
<feature type="region of interest" description="Disordered" evidence="9">
    <location>
        <begin position="1"/>
        <end position="30"/>
    </location>
</feature>
<evidence type="ECO:0000256" key="5">
    <source>
        <dbReference type="ARBA" id="ARBA00022777"/>
    </source>
</evidence>
<evidence type="ECO:0000256" key="8">
    <source>
        <dbReference type="ARBA" id="ARBA00023264"/>
    </source>
</evidence>
<dbReference type="EMBL" id="JBHRZN010000001">
    <property type="protein sequence ID" value="MFC3848746.1"/>
    <property type="molecule type" value="Genomic_DNA"/>
</dbReference>
<evidence type="ECO:0000256" key="3">
    <source>
        <dbReference type="ARBA" id="ARBA00022679"/>
    </source>
</evidence>
<dbReference type="InterPro" id="IPR017438">
    <property type="entry name" value="ATP-NAD_kinase_N"/>
</dbReference>
<dbReference type="Proteomes" id="UP001595751">
    <property type="component" value="Unassembled WGS sequence"/>
</dbReference>
<dbReference type="SUPFAM" id="SSF111331">
    <property type="entry name" value="NAD kinase/diacylglycerol kinase-like"/>
    <property type="match status" value="1"/>
</dbReference>
<evidence type="ECO:0000313" key="11">
    <source>
        <dbReference type="EMBL" id="MFC3848746.1"/>
    </source>
</evidence>
<keyword evidence="12" id="KW-1185">Reference proteome</keyword>
<dbReference type="InterPro" id="IPR001206">
    <property type="entry name" value="Diacylglycerol_kinase_cat_dom"/>
</dbReference>
<evidence type="ECO:0000256" key="2">
    <source>
        <dbReference type="ARBA" id="ARBA00005983"/>
    </source>
</evidence>
<keyword evidence="7" id="KW-0443">Lipid metabolism</keyword>
<dbReference type="Gene3D" id="2.60.200.40">
    <property type="match status" value="1"/>
</dbReference>
<organism evidence="11 12">
    <name type="scientific">Corynebacterium hansenii</name>
    <dbReference type="NCBI Taxonomy" id="394964"/>
    <lineage>
        <taxon>Bacteria</taxon>
        <taxon>Bacillati</taxon>
        <taxon>Actinomycetota</taxon>
        <taxon>Actinomycetes</taxon>
        <taxon>Mycobacteriales</taxon>
        <taxon>Corynebacteriaceae</taxon>
        <taxon>Corynebacterium</taxon>
    </lineage>
</organism>
<evidence type="ECO:0000256" key="6">
    <source>
        <dbReference type="ARBA" id="ARBA00022840"/>
    </source>
</evidence>
<comment type="cofactor">
    <cofactor evidence="1">
        <name>Mg(2+)</name>
        <dbReference type="ChEBI" id="CHEBI:18420"/>
    </cofactor>
</comment>
<keyword evidence="6" id="KW-0067">ATP-binding</keyword>
<proteinExistence type="inferred from homology"/>
<evidence type="ECO:0000256" key="9">
    <source>
        <dbReference type="SAM" id="MobiDB-lite"/>
    </source>
</evidence>
<accession>A0ABV7ZMW5</accession>
<dbReference type="PANTHER" id="PTHR12358">
    <property type="entry name" value="SPHINGOSINE KINASE"/>
    <property type="match status" value="1"/>
</dbReference>
<dbReference type="InterPro" id="IPR050187">
    <property type="entry name" value="Lipid_Phosphate_FormReg"/>
</dbReference>
<dbReference type="GO" id="GO:0016301">
    <property type="term" value="F:kinase activity"/>
    <property type="evidence" value="ECO:0007669"/>
    <property type="project" value="UniProtKB-KW"/>
</dbReference>